<organism evidence="7">
    <name type="scientific">Candida tenuis (strain ATCC 10573 / BCRC 21748 / CBS 615 / JCM 9827 / NBRC 10315 / NRRL Y-1498 / VKM Y-70)</name>
    <name type="common">Yeast</name>
    <name type="synonym">Yamadazyma tenuis</name>
    <dbReference type="NCBI Taxonomy" id="590646"/>
    <lineage>
        <taxon>Eukaryota</taxon>
        <taxon>Fungi</taxon>
        <taxon>Dikarya</taxon>
        <taxon>Ascomycota</taxon>
        <taxon>Saccharomycotina</taxon>
        <taxon>Pichiomycetes</taxon>
        <taxon>Debaryomycetaceae</taxon>
        <taxon>Yamadazyma</taxon>
    </lineage>
</organism>
<comment type="similarity">
    <text evidence="2 4">Belongs to the glucosamine/galactosamine-6-phosphate isomerase family.</text>
</comment>
<accession>G3B219</accession>
<keyword evidence="4" id="KW-0119">Carbohydrate metabolism</keyword>
<dbReference type="PANTHER" id="PTHR11280:SF5">
    <property type="entry name" value="GLUCOSAMINE-6-PHOSPHATE ISOMERASE"/>
    <property type="match status" value="1"/>
</dbReference>
<dbReference type="HOGENOM" id="CLU_049611_0_1_1"/>
<dbReference type="PROSITE" id="PS01161">
    <property type="entry name" value="GLC_GALNAC_ISOMERASE"/>
    <property type="match status" value="1"/>
</dbReference>
<dbReference type="InterPro" id="IPR018321">
    <property type="entry name" value="Glucosamine6P_isomerase_CS"/>
</dbReference>
<dbReference type="EC" id="3.5.99.6" evidence="4"/>
<evidence type="ECO:0000256" key="3">
    <source>
        <dbReference type="ARBA" id="ARBA00022801"/>
    </source>
</evidence>
<evidence type="ECO:0000256" key="2">
    <source>
        <dbReference type="ARBA" id="ARBA00005526"/>
    </source>
</evidence>
<dbReference type="InterPro" id="IPR006148">
    <property type="entry name" value="Glc/Gal-6P_isomerase"/>
</dbReference>
<dbReference type="EMBL" id="GL996515">
    <property type="protein sequence ID" value="EGV64585.1"/>
    <property type="molecule type" value="Genomic_DNA"/>
</dbReference>
<dbReference type="NCBIfam" id="TIGR00502">
    <property type="entry name" value="nagB"/>
    <property type="match status" value="1"/>
</dbReference>
<dbReference type="Gene3D" id="3.40.50.1360">
    <property type="match status" value="1"/>
</dbReference>
<dbReference type="InterPro" id="IPR004547">
    <property type="entry name" value="Glucosamine6P_isomerase"/>
</dbReference>
<dbReference type="Proteomes" id="UP000000707">
    <property type="component" value="Unassembled WGS sequence"/>
</dbReference>
<dbReference type="GO" id="GO:0006043">
    <property type="term" value="P:glucosamine catabolic process"/>
    <property type="evidence" value="ECO:0007669"/>
    <property type="project" value="TreeGrafter"/>
</dbReference>
<dbReference type="OrthoDB" id="7663298at2759"/>
<evidence type="ECO:0000256" key="4">
    <source>
        <dbReference type="RuleBase" id="RU361197"/>
    </source>
</evidence>
<keyword evidence="3 4" id="KW-0378">Hydrolase</keyword>
<dbReference type="Pfam" id="PF01182">
    <property type="entry name" value="Glucosamine_iso"/>
    <property type="match status" value="1"/>
</dbReference>
<dbReference type="AlphaFoldDB" id="G3B219"/>
<dbReference type="GO" id="GO:0005975">
    <property type="term" value="P:carbohydrate metabolic process"/>
    <property type="evidence" value="ECO:0007669"/>
    <property type="project" value="InterPro"/>
</dbReference>
<dbReference type="InterPro" id="IPR037171">
    <property type="entry name" value="NagB/RpiA_transferase-like"/>
</dbReference>
<evidence type="ECO:0000259" key="5">
    <source>
        <dbReference type="Pfam" id="PF01182"/>
    </source>
</evidence>
<gene>
    <name evidence="6" type="ORF">CANTEDRAFT_103277</name>
</gene>
<dbReference type="GO" id="GO:0042802">
    <property type="term" value="F:identical protein binding"/>
    <property type="evidence" value="ECO:0007669"/>
    <property type="project" value="TreeGrafter"/>
</dbReference>
<dbReference type="CDD" id="cd01399">
    <property type="entry name" value="GlcN6P_deaminase"/>
    <property type="match status" value="1"/>
</dbReference>
<keyword evidence="7" id="KW-1185">Reference proteome</keyword>
<name>G3B219_CANTC</name>
<dbReference type="GO" id="GO:0005737">
    <property type="term" value="C:cytoplasm"/>
    <property type="evidence" value="ECO:0007669"/>
    <property type="project" value="TreeGrafter"/>
</dbReference>
<dbReference type="eggNOG" id="KOG3148">
    <property type="taxonomic scope" value="Eukaryota"/>
</dbReference>
<dbReference type="STRING" id="590646.G3B219"/>
<dbReference type="GO" id="GO:0019262">
    <property type="term" value="P:N-acetylneuraminate catabolic process"/>
    <property type="evidence" value="ECO:0007669"/>
    <property type="project" value="TreeGrafter"/>
</dbReference>
<sequence length="252" mass="27849">MRQAVFSSPDEASTYVASYISGKINAFNPTPSRPFVLGLPTGSSPEGIYKKLIDLNRAGKVSFRNVVTFNMDEYVNLAPSNDQSYHYFMYNKFFNHIDIPRQNIHILNGLATDTEKECADYEAKIKKFGRIHLFLGGMGVEGHLAFNESGSARHSKTRKVSLVQSTIEANSRFFNNDLSKVPRHALTVGISTILDNSDEIILIVLGKAKKEALEKAVNGPKNDASFPASYLQGHPNALVVSDFDAAGIKYKL</sequence>
<comment type="catalytic activity">
    <reaction evidence="1 4">
        <text>alpha-D-glucosamine 6-phosphate + H2O = beta-D-fructose 6-phosphate + NH4(+)</text>
        <dbReference type="Rhea" id="RHEA:12172"/>
        <dbReference type="ChEBI" id="CHEBI:15377"/>
        <dbReference type="ChEBI" id="CHEBI:28938"/>
        <dbReference type="ChEBI" id="CHEBI:57634"/>
        <dbReference type="ChEBI" id="CHEBI:75989"/>
        <dbReference type="EC" id="3.5.99.6"/>
    </reaction>
</comment>
<dbReference type="SUPFAM" id="SSF100950">
    <property type="entry name" value="NagB/RpiA/CoA transferase-like"/>
    <property type="match status" value="1"/>
</dbReference>
<dbReference type="KEGG" id="cten:18245616"/>
<protein>
    <recommendedName>
        <fullName evidence="4">Glucosamine-6-phosphate isomerase</fullName>
        <ecNumber evidence="4">3.5.99.6</ecNumber>
    </recommendedName>
    <alternativeName>
        <fullName evidence="4">Glucosamine-6-phosphate isomerase</fullName>
    </alternativeName>
</protein>
<dbReference type="GO" id="GO:0006046">
    <property type="term" value="P:N-acetylglucosamine catabolic process"/>
    <property type="evidence" value="ECO:0007669"/>
    <property type="project" value="TreeGrafter"/>
</dbReference>
<dbReference type="PANTHER" id="PTHR11280">
    <property type="entry name" value="GLUCOSAMINE-6-PHOSPHATE ISOMERASE"/>
    <property type="match status" value="1"/>
</dbReference>
<feature type="domain" description="Glucosamine/galactosamine-6-phosphate isomerase" evidence="5">
    <location>
        <begin position="8"/>
        <end position="233"/>
    </location>
</feature>
<dbReference type="GO" id="GO:0004342">
    <property type="term" value="F:glucosamine-6-phosphate deaminase activity"/>
    <property type="evidence" value="ECO:0007669"/>
    <property type="project" value="UniProtKB-UniRule"/>
</dbReference>
<dbReference type="GeneID" id="18245616"/>
<reference evidence="6 7" key="1">
    <citation type="journal article" date="2011" name="Proc. Natl. Acad. Sci. U.S.A.">
        <title>Comparative genomics of xylose-fermenting fungi for enhanced biofuel production.</title>
        <authorList>
            <person name="Wohlbach D.J."/>
            <person name="Kuo A."/>
            <person name="Sato T.K."/>
            <person name="Potts K.M."/>
            <person name="Salamov A.A."/>
            <person name="LaButti K.M."/>
            <person name="Sun H."/>
            <person name="Clum A."/>
            <person name="Pangilinan J.L."/>
            <person name="Lindquist E.A."/>
            <person name="Lucas S."/>
            <person name="Lapidus A."/>
            <person name="Jin M."/>
            <person name="Gunawan C."/>
            <person name="Balan V."/>
            <person name="Dale B.E."/>
            <person name="Jeffries T.W."/>
            <person name="Zinkel R."/>
            <person name="Barry K.W."/>
            <person name="Grigoriev I.V."/>
            <person name="Gasch A.P."/>
        </authorList>
    </citation>
    <scope>NUCLEOTIDE SEQUENCE [LARGE SCALE GENOMIC DNA]</scope>
    <source>
        <strain evidence="7">ATCC 10573 / BCRC 21748 / CBS 615 / JCM 9827 / NBRC 10315 / NRRL Y-1498 / VKM Y-70</strain>
    </source>
</reference>
<evidence type="ECO:0000313" key="6">
    <source>
        <dbReference type="EMBL" id="EGV64585.1"/>
    </source>
</evidence>
<evidence type="ECO:0000256" key="1">
    <source>
        <dbReference type="ARBA" id="ARBA00000644"/>
    </source>
</evidence>
<proteinExistence type="inferred from homology"/>
<evidence type="ECO:0000313" key="7">
    <source>
        <dbReference type="Proteomes" id="UP000000707"/>
    </source>
</evidence>